<feature type="compositionally biased region" description="Basic and acidic residues" evidence="1">
    <location>
        <begin position="116"/>
        <end position="125"/>
    </location>
</feature>
<dbReference type="AlphaFoldDB" id="A0A0P8XIV9"/>
<feature type="region of interest" description="Disordered" evidence="1">
    <location>
        <begin position="102"/>
        <end position="125"/>
    </location>
</feature>
<name>A0A0P8XIV9_PSEFL</name>
<dbReference type="OrthoDB" id="7019779at2"/>
<evidence type="ECO:0000313" key="3">
    <source>
        <dbReference type="Proteomes" id="UP000050349"/>
    </source>
</evidence>
<protein>
    <submittedName>
        <fullName evidence="2">Uncharacterized protein</fullName>
    </submittedName>
</protein>
<dbReference type="EMBL" id="LJXB01000072">
    <property type="protein sequence ID" value="KPU59994.1"/>
    <property type="molecule type" value="Genomic_DNA"/>
</dbReference>
<accession>A0A0P8XIV9</accession>
<dbReference type="RefSeq" id="WP_057397487.1">
    <property type="nucleotide sequence ID" value="NZ_LJXB01000072.1"/>
</dbReference>
<dbReference type="Proteomes" id="UP000050349">
    <property type="component" value="Unassembled WGS sequence"/>
</dbReference>
<reference evidence="2 3" key="1">
    <citation type="submission" date="2015-09" db="EMBL/GenBank/DDBJ databases">
        <authorList>
            <person name="Jackson K.R."/>
            <person name="Lunt B.L."/>
            <person name="Fisher J.N.B."/>
            <person name="Gardner A.V."/>
            <person name="Bailey M.E."/>
            <person name="Deus L.M."/>
            <person name="Earl A.S."/>
            <person name="Gibby P.D."/>
            <person name="Hartmann K.A."/>
            <person name="Liu J.E."/>
            <person name="Manci A.M."/>
            <person name="Nielsen D.A."/>
            <person name="Solomon M.B."/>
            <person name="Breakwell D.P."/>
            <person name="Burnett S.H."/>
            <person name="Grose J.H."/>
        </authorList>
    </citation>
    <scope>NUCLEOTIDE SEQUENCE [LARGE SCALE GENOMIC DNA]</scope>
    <source>
        <strain evidence="2 3">S613</strain>
    </source>
</reference>
<organism evidence="2 3">
    <name type="scientific">Pseudomonas fluorescens</name>
    <dbReference type="NCBI Taxonomy" id="294"/>
    <lineage>
        <taxon>Bacteria</taxon>
        <taxon>Pseudomonadati</taxon>
        <taxon>Pseudomonadota</taxon>
        <taxon>Gammaproteobacteria</taxon>
        <taxon>Pseudomonadales</taxon>
        <taxon>Pseudomonadaceae</taxon>
        <taxon>Pseudomonas</taxon>
    </lineage>
</organism>
<proteinExistence type="predicted"/>
<comment type="caution">
    <text evidence="2">The sequence shown here is derived from an EMBL/GenBank/DDBJ whole genome shotgun (WGS) entry which is preliminary data.</text>
</comment>
<evidence type="ECO:0000313" key="2">
    <source>
        <dbReference type="EMBL" id="KPU59994.1"/>
    </source>
</evidence>
<sequence>MGTAATLLVVGAAIYGLNTWEHVQSQRQEAVCKAAREHLDRLQIQARALASGLTVEAYAEAEKAEAGQLVLALDTARNEAEVDAVIDKHAATIEAQITAEDAEVQSRGEQPFLGQELKKQRIPTDVKQEFKRAEKAVADSCE</sequence>
<gene>
    <name evidence="2" type="ORF">AN403_4326</name>
</gene>
<evidence type="ECO:0000256" key="1">
    <source>
        <dbReference type="SAM" id="MobiDB-lite"/>
    </source>
</evidence>
<dbReference type="PATRIC" id="fig|294.162.peg.2331"/>